<gene>
    <name evidence="9" type="ORF">J2S01_001900</name>
</gene>
<feature type="transmembrane region" description="Helical" evidence="7">
    <location>
        <begin position="248"/>
        <end position="268"/>
    </location>
</feature>
<evidence type="ECO:0000256" key="3">
    <source>
        <dbReference type="ARBA" id="ARBA00022475"/>
    </source>
</evidence>
<feature type="transmembrane region" description="Helical" evidence="7">
    <location>
        <begin position="274"/>
        <end position="291"/>
    </location>
</feature>
<dbReference type="InterPro" id="IPR000620">
    <property type="entry name" value="EamA_dom"/>
</dbReference>
<dbReference type="RefSeq" id="WP_307224395.1">
    <property type="nucleotide sequence ID" value="NZ_CP116940.1"/>
</dbReference>
<dbReference type="InterPro" id="IPR037185">
    <property type="entry name" value="EmrE-like"/>
</dbReference>
<feature type="domain" description="EamA" evidence="8">
    <location>
        <begin position="8"/>
        <end position="141"/>
    </location>
</feature>
<keyword evidence="4 7" id="KW-0812">Transmembrane</keyword>
<dbReference type="PANTHER" id="PTHR32322">
    <property type="entry name" value="INNER MEMBRANE TRANSPORTER"/>
    <property type="match status" value="1"/>
</dbReference>
<evidence type="ECO:0000313" key="10">
    <source>
        <dbReference type="Proteomes" id="UP001239167"/>
    </source>
</evidence>
<dbReference type="InterPro" id="IPR050638">
    <property type="entry name" value="AA-Vitamin_Transporters"/>
</dbReference>
<comment type="similarity">
    <text evidence="2">Belongs to the EamA transporter family.</text>
</comment>
<evidence type="ECO:0000256" key="7">
    <source>
        <dbReference type="SAM" id="Phobius"/>
    </source>
</evidence>
<evidence type="ECO:0000256" key="6">
    <source>
        <dbReference type="ARBA" id="ARBA00023136"/>
    </source>
</evidence>
<dbReference type="Pfam" id="PF00892">
    <property type="entry name" value="EamA"/>
    <property type="match status" value="2"/>
</dbReference>
<comment type="subcellular location">
    <subcellularLocation>
        <location evidence="1">Cell membrane</location>
        <topology evidence="1">Multi-pass membrane protein</topology>
    </subcellularLocation>
</comment>
<evidence type="ECO:0000256" key="4">
    <source>
        <dbReference type="ARBA" id="ARBA00022692"/>
    </source>
</evidence>
<keyword evidence="5 7" id="KW-1133">Transmembrane helix</keyword>
<dbReference type="Gene3D" id="1.10.3730.20">
    <property type="match status" value="1"/>
</dbReference>
<evidence type="ECO:0000313" key="9">
    <source>
        <dbReference type="EMBL" id="MDQ0204175.1"/>
    </source>
</evidence>
<feature type="transmembrane region" description="Helical" evidence="7">
    <location>
        <begin position="217"/>
        <end position="241"/>
    </location>
</feature>
<name>A0ABT9Y8K6_9FIRM</name>
<feature type="transmembrane region" description="Helical" evidence="7">
    <location>
        <begin position="124"/>
        <end position="142"/>
    </location>
</feature>
<accession>A0ABT9Y8K6</accession>
<organism evidence="9 10">
    <name type="scientific">Pectinatus haikarae</name>
    <dbReference type="NCBI Taxonomy" id="349096"/>
    <lineage>
        <taxon>Bacteria</taxon>
        <taxon>Bacillati</taxon>
        <taxon>Bacillota</taxon>
        <taxon>Negativicutes</taxon>
        <taxon>Selenomonadales</taxon>
        <taxon>Selenomonadaceae</taxon>
        <taxon>Pectinatus</taxon>
    </lineage>
</organism>
<comment type="caution">
    <text evidence="9">The sequence shown here is derived from an EMBL/GenBank/DDBJ whole genome shotgun (WGS) entry which is preliminary data.</text>
</comment>
<dbReference type="SUPFAM" id="SSF103481">
    <property type="entry name" value="Multidrug resistance efflux transporter EmrE"/>
    <property type="match status" value="2"/>
</dbReference>
<dbReference type="PANTHER" id="PTHR32322:SF18">
    <property type="entry name" value="S-ADENOSYLMETHIONINE_S-ADENOSYLHOMOCYSTEINE TRANSPORTER"/>
    <property type="match status" value="1"/>
</dbReference>
<evidence type="ECO:0000259" key="8">
    <source>
        <dbReference type="Pfam" id="PF00892"/>
    </source>
</evidence>
<proteinExistence type="inferred from homology"/>
<feature type="transmembrane region" description="Helical" evidence="7">
    <location>
        <begin position="9"/>
        <end position="34"/>
    </location>
</feature>
<dbReference type="Proteomes" id="UP001239167">
    <property type="component" value="Unassembled WGS sequence"/>
</dbReference>
<sequence>MEKNREKTYIALITATVFWGIQPLCIKLIMVYWSPAALTSMRYFFISLILFFIIYLRSEPRFFLPAKFVIPVLLMGLTGIAINNIAQFTGLKYSTITNCTLIASVGPSITALMAAIFLKECLSFLQWLGIILSLCGALLLFTEGNIDILLNFSFNQGDILFFICQVVWALYSFIGVKVMQSLSVFLVTAWAGLFGAILTAVYALYTDELYYTPLPLPAIYAFTFIVLLGGVCSMVCWNIGVKNAGPSLSAVFANITPLVGIFCGVWFFSESFGMLEFFGAAAIFVGVYMTTHNRQIAACFQHLHILSNKVNH</sequence>
<keyword evidence="10" id="KW-1185">Reference proteome</keyword>
<reference evidence="9 10" key="1">
    <citation type="submission" date="2023-07" db="EMBL/GenBank/DDBJ databases">
        <title>Genomic Encyclopedia of Type Strains, Phase IV (KMG-IV): sequencing the most valuable type-strain genomes for metagenomic binning, comparative biology and taxonomic classification.</title>
        <authorList>
            <person name="Goeker M."/>
        </authorList>
    </citation>
    <scope>NUCLEOTIDE SEQUENCE [LARGE SCALE GENOMIC DNA]</scope>
    <source>
        <strain evidence="9 10">DSM 16980</strain>
    </source>
</reference>
<feature type="transmembrane region" description="Helical" evidence="7">
    <location>
        <begin position="68"/>
        <end position="89"/>
    </location>
</feature>
<feature type="transmembrane region" description="Helical" evidence="7">
    <location>
        <begin position="183"/>
        <end position="205"/>
    </location>
</feature>
<evidence type="ECO:0000256" key="2">
    <source>
        <dbReference type="ARBA" id="ARBA00007362"/>
    </source>
</evidence>
<feature type="transmembrane region" description="Helical" evidence="7">
    <location>
        <begin position="95"/>
        <end position="117"/>
    </location>
</feature>
<evidence type="ECO:0000256" key="5">
    <source>
        <dbReference type="ARBA" id="ARBA00022989"/>
    </source>
</evidence>
<feature type="domain" description="EamA" evidence="8">
    <location>
        <begin position="157"/>
        <end position="290"/>
    </location>
</feature>
<evidence type="ECO:0000256" key="1">
    <source>
        <dbReference type="ARBA" id="ARBA00004651"/>
    </source>
</evidence>
<keyword evidence="6 7" id="KW-0472">Membrane</keyword>
<dbReference type="EMBL" id="JAUSUE010000013">
    <property type="protein sequence ID" value="MDQ0204175.1"/>
    <property type="molecule type" value="Genomic_DNA"/>
</dbReference>
<keyword evidence="3" id="KW-1003">Cell membrane</keyword>
<feature type="transmembrane region" description="Helical" evidence="7">
    <location>
        <begin position="148"/>
        <end position="171"/>
    </location>
</feature>
<protein>
    <submittedName>
        <fullName evidence="9">Drug/metabolite transporter (DMT)-like permease</fullName>
    </submittedName>
</protein>
<feature type="transmembrane region" description="Helical" evidence="7">
    <location>
        <begin position="40"/>
        <end position="56"/>
    </location>
</feature>